<evidence type="ECO:0000313" key="3">
    <source>
        <dbReference type="RefSeq" id="XP_008476595.1"/>
    </source>
</evidence>
<dbReference type="PaxDb" id="121845-A0A1S3D8E7"/>
<dbReference type="AlphaFoldDB" id="A0A1S3D8E7"/>
<organism evidence="2 3">
    <name type="scientific">Diaphorina citri</name>
    <name type="common">Asian citrus psyllid</name>
    <dbReference type="NCBI Taxonomy" id="121845"/>
    <lineage>
        <taxon>Eukaryota</taxon>
        <taxon>Metazoa</taxon>
        <taxon>Ecdysozoa</taxon>
        <taxon>Arthropoda</taxon>
        <taxon>Hexapoda</taxon>
        <taxon>Insecta</taxon>
        <taxon>Pterygota</taxon>
        <taxon>Neoptera</taxon>
        <taxon>Paraneoptera</taxon>
        <taxon>Hemiptera</taxon>
        <taxon>Sternorrhyncha</taxon>
        <taxon>Psylloidea</taxon>
        <taxon>Psyllidae</taxon>
        <taxon>Diaphorininae</taxon>
        <taxon>Diaphorina</taxon>
    </lineage>
</organism>
<dbReference type="InterPro" id="IPR006202">
    <property type="entry name" value="Neur_chan_lig-bd"/>
</dbReference>
<dbReference type="Gene3D" id="2.70.170.10">
    <property type="entry name" value="Neurotransmitter-gated ion-channel ligand-binding domain"/>
    <property type="match status" value="1"/>
</dbReference>
<gene>
    <name evidence="3" type="primary">LOC103513534</name>
</gene>
<dbReference type="KEGG" id="dci:103513534"/>
<dbReference type="PANTHER" id="PTHR18945">
    <property type="entry name" value="NEUROTRANSMITTER GATED ION CHANNEL"/>
    <property type="match status" value="1"/>
</dbReference>
<evidence type="ECO:0000313" key="2">
    <source>
        <dbReference type="Proteomes" id="UP000079169"/>
    </source>
</evidence>
<dbReference type="RefSeq" id="XP_008476595.1">
    <property type="nucleotide sequence ID" value="XM_008478373.2"/>
</dbReference>
<dbReference type="InterPro" id="IPR036734">
    <property type="entry name" value="Neur_chan_lig-bd_sf"/>
</dbReference>
<reference evidence="3" key="1">
    <citation type="submission" date="2025-08" db="UniProtKB">
        <authorList>
            <consortium name="RefSeq"/>
        </authorList>
    </citation>
    <scope>IDENTIFICATION</scope>
</reference>
<dbReference type="GO" id="GO:0004888">
    <property type="term" value="F:transmembrane signaling receptor activity"/>
    <property type="evidence" value="ECO:0007669"/>
    <property type="project" value="InterPro"/>
</dbReference>
<dbReference type="InterPro" id="IPR006201">
    <property type="entry name" value="Neur_channel"/>
</dbReference>
<dbReference type="Proteomes" id="UP000079169">
    <property type="component" value="Unplaced"/>
</dbReference>
<sequence length="184" mass="20990">MAEQACPVQTKNSTTYKLHACLLQGYDATVRPQNKTISLWFELRYLSMNNDKIAMHGVLTAYWHDDRLIYDSDLYDGIVSVTLPSDSVWTPPMIVKKETTFLFQSSYTEVIESSNPATDVVYVNSLGALDLFDMVKLYGKCHDPDFSLYPFDQHNCSAYISLPDRSLDYTIEVYTTSMVNGYTK</sequence>
<feature type="domain" description="Neurotransmitter-gated ion-channel ligand-binding" evidence="1">
    <location>
        <begin position="17"/>
        <end position="158"/>
    </location>
</feature>
<dbReference type="GO" id="GO:0005230">
    <property type="term" value="F:extracellular ligand-gated monoatomic ion channel activity"/>
    <property type="evidence" value="ECO:0007669"/>
    <property type="project" value="InterPro"/>
</dbReference>
<proteinExistence type="predicted"/>
<dbReference type="SUPFAM" id="SSF63712">
    <property type="entry name" value="Nicotinic receptor ligand binding domain-like"/>
    <property type="match status" value="1"/>
</dbReference>
<dbReference type="GO" id="GO:0016020">
    <property type="term" value="C:membrane"/>
    <property type="evidence" value="ECO:0007669"/>
    <property type="project" value="InterPro"/>
</dbReference>
<evidence type="ECO:0000259" key="1">
    <source>
        <dbReference type="Pfam" id="PF02931"/>
    </source>
</evidence>
<dbReference type="Pfam" id="PF02931">
    <property type="entry name" value="Neur_chan_LBD"/>
    <property type="match status" value="1"/>
</dbReference>
<protein>
    <submittedName>
        <fullName evidence="3">Neuronal acetylcholine receptor subunit beta-3-like</fullName>
    </submittedName>
</protein>
<name>A0A1S3D8E7_DIACI</name>
<accession>A0A1S3D8E7</accession>
<dbReference type="GeneID" id="103513534"/>
<keyword evidence="2" id="KW-1185">Reference proteome</keyword>